<reference evidence="1" key="2">
    <citation type="journal article" date="2015" name="Data Brief">
        <title>Shoot transcriptome of the giant reed, Arundo donax.</title>
        <authorList>
            <person name="Barrero R.A."/>
            <person name="Guerrero F.D."/>
            <person name="Moolhuijzen P."/>
            <person name="Goolsby J.A."/>
            <person name="Tidwell J."/>
            <person name="Bellgard S.E."/>
            <person name="Bellgard M.I."/>
        </authorList>
    </citation>
    <scope>NUCLEOTIDE SEQUENCE</scope>
    <source>
        <tissue evidence="1">Shoot tissue taken approximately 20 cm above the soil surface</tissue>
    </source>
</reference>
<name>A0A0A9ELY7_ARUDO</name>
<organism evidence="1">
    <name type="scientific">Arundo donax</name>
    <name type="common">Giant reed</name>
    <name type="synonym">Donax arundinaceus</name>
    <dbReference type="NCBI Taxonomy" id="35708"/>
    <lineage>
        <taxon>Eukaryota</taxon>
        <taxon>Viridiplantae</taxon>
        <taxon>Streptophyta</taxon>
        <taxon>Embryophyta</taxon>
        <taxon>Tracheophyta</taxon>
        <taxon>Spermatophyta</taxon>
        <taxon>Magnoliopsida</taxon>
        <taxon>Liliopsida</taxon>
        <taxon>Poales</taxon>
        <taxon>Poaceae</taxon>
        <taxon>PACMAD clade</taxon>
        <taxon>Arundinoideae</taxon>
        <taxon>Arundineae</taxon>
        <taxon>Arundo</taxon>
    </lineage>
</organism>
<dbReference type="AlphaFoldDB" id="A0A0A9ELY7"/>
<dbReference type="EMBL" id="GBRH01197877">
    <property type="protein sequence ID" value="JAE00019.1"/>
    <property type="molecule type" value="Transcribed_RNA"/>
</dbReference>
<sequence>MAFQNGTQLPYPEISTLNMDQRIFRHG</sequence>
<reference evidence="1" key="1">
    <citation type="submission" date="2014-09" db="EMBL/GenBank/DDBJ databases">
        <authorList>
            <person name="Magalhaes I.L.F."/>
            <person name="Oliveira U."/>
            <person name="Santos F.R."/>
            <person name="Vidigal T.H.D.A."/>
            <person name="Brescovit A.D."/>
            <person name="Santos A.J."/>
        </authorList>
    </citation>
    <scope>NUCLEOTIDE SEQUENCE</scope>
    <source>
        <tissue evidence="1">Shoot tissue taken approximately 20 cm above the soil surface</tissue>
    </source>
</reference>
<evidence type="ECO:0000313" key="1">
    <source>
        <dbReference type="EMBL" id="JAE00019.1"/>
    </source>
</evidence>
<proteinExistence type="predicted"/>
<protein>
    <submittedName>
        <fullName evidence="1">Uncharacterized protein</fullName>
    </submittedName>
</protein>
<accession>A0A0A9ELY7</accession>